<protein>
    <submittedName>
        <fullName evidence="2">Uncharacterized protein</fullName>
    </submittedName>
</protein>
<reference evidence="2 3" key="1">
    <citation type="submission" date="2020-07" db="EMBL/GenBank/DDBJ databases">
        <title>Sequencing the genomes of 1000 actinobacteria strains.</title>
        <authorList>
            <person name="Klenk H.-P."/>
        </authorList>
    </citation>
    <scope>NUCLEOTIDE SEQUENCE [LARGE SCALE GENOMIC DNA]</scope>
    <source>
        <strain evidence="2 3">DSM 24662</strain>
    </source>
</reference>
<gene>
    <name evidence="2" type="ORF">BJ991_000889</name>
</gene>
<feature type="compositionally biased region" description="Basic and acidic residues" evidence="1">
    <location>
        <begin position="21"/>
        <end position="37"/>
    </location>
</feature>
<dbReference type="RefSeq" id="WP_179487816.1">
    <property type="nucleotide sequence ID" value="NZ_JACCBV010000001.1"/>
</dbReference>
<dbReference type="Proteomes" id="UP000576969">
    <property type="component" value="Unassembled WGS sequence"/>
</dbReference>
<evidence type="ECO:0000313" key="3">
    <source>
        <dbReference type="Proteomes" id="UP000576969"/>
    </source>
</evidence>
<feature type="region of interest" description="Disordered" evidence="1">
    <location>
        <begin position="21"/>
        <end position="54"/>
    </location>
</feature>
<evidence type="ECO:0000256" key="1">
    <source>
        <dbReference type="SAM" id="MobiDB-lite"/>
    </source>
</evidence>
<proteinExistence type="predicted"/>
<evidence type="ECO:0000313" key="2">
    <source>
        <dbReference type="EMBL" id="NYE18861.1"/>
    </source>
</evidence>
<name>A0A7Y9KIQ5_9MICO</name>
<comment type="caution">
    <text evidence="2">The sequence shown here is derived from an EMBL/GenBank/DDBJ whole genome shotgun (WGS) entry which is preliminary data.</text>
</comment>
<keyword evidence="3" id="KW-1185">Reference proteome</keyword>
<organism evidence="2 3">
    <name type="scientific">Microbacterium immunditiarum</name>
    <dbReference type="NCBI Taxonomy" id="337480"/>
    <lineage>
        <taxon>Bacteria</taxon>
        <taxon>Bacillati</taxon>
        <taxon>Actinomycetota</taxon>
        <taxon>Actinomycetes</taxon>
        <taxon>Micrococcales</taxon>
        <taxon>Microbacteriaceae</taxon>
        <taxon>Microbacterium</taxon>
    </lineage>
</organism>
<dbReference type="EMBL" id="JACCBV010000001">
    <property type="protein sequence ID" value="NYE18861.1"/>
    <property type="molecule type" value="Genomic_DNA"/>
</dbReference>
<dbReference type="AlphaFoldDB" id="A0A7Y9KIQ5"/>
<sequence length="54" mass="6677">MAERASIWQRIVRWFRPERETYDTRRTRPDEPGDRPNDQFNEPTDQRRAGWSGW</sequence>
<accession>A0A7Y9KIQ5</accession>